<dbReference type="RefSeq" id="WP_135764993.1">
    <property type="nucleotide sequence ID" value="NZ_RQHV01000061.1"/>
</dbReference>
<evidence type="ECO:0000313" key="2">
    <source>
        <dbReference type="Proteomes" id="UP000298264"/>
    </source>
</evidence>
<dbReference type="Proteomes" id="UP000298264">
    <property type="component" value="Unassembled WGS sequence"/>
</dbReference>
<dbReference type="EMBL" id="RQHV01000061">
    <property type="protein sequence ID" value="TGN08014.1"/>
    <property type="molecule type" value="Genomic_DNA"/>
</dbReference>
<dbReference type="AlphaFoldDB" id="A0A4R9LM35"/>
<dbReference type="Gene3D" id="2.60.120.620">
    <property type="entry name" value="q2cbj1_9rhob like domain"/>
    <property type="match status" value="1"/>
</dbReference>
<gene>
    <name evidence="1" type="ORF">EHS11_13835</name>
</gene>
<keyword evidence="1" id="KW-0223">Dioxygenase</keyword>
<evidence type="ECO:0000313" key="1">
    <source>
        <dbReference type="EMBL" id="TGN08014.1"/>
    </source>
</evidence>
<sequence length="353" mass="40610">MSLIGKAKLLLLKSFGLSNEDIVNVSKIKKGFDEFAKTNQTPSESYLSMINLFCSTKGYSNEFIHFFISKKYPKIKLENHEGTLGTKSIADVRKIADAIKRDGYFVFKNGITRKVAEYLYDYGINNEASVLPLETNNGPLRKEKINLNDPVTIRYTFSEEDLINDPTIQELMTDNSILSVAQEYLGCMPRADGTNMWWHTDYSNEPNEEAATMWHFDMDRVKWLKFFFYLTDVTTETGPHCFIKGSHRIKGIPDDLLKKGYSRITDEEVEKYYTRDRILEYIAEKGTVIAEDTRGLHKGKPVIKGARLIFQMQFSDHLFGASLPNAKFSNKFSPRVETLIKDNKDIYARYLEA</sequence>
<organism evidence="1 2">
    <name type="scientific">Leptospira ilyithenensis</name>
    <dbReference type="NCBI Taxonomy" id="2484901"/>
    <lineage>
        <taxon>Bacteria</taxon>
        <taxon>Pseudomonadati</taxon>
        <taxon>Spirochaetota</taxon>
        <taxon>Spirochaetia</taxon>
        <taxon>Leptospirales</taxon>
        <taxon>Leptospiraceae</taxon>
        <taxon>Leptospira</taxon>
    </lineage>
</organism>
<dbReference type="GO" id="GO:0016706">
    <property type="term" value="F:2-oxoglutarate-dependent dioxygenase activity"/>
    <property type="evidence" value="ECO:0007669"/>
    <property type="project" value="UniProtKB-ARBA"/>
</dbReference>
<keyword evidence="1" id="KW-0560">Oxidoreductase</keyword>
<dbReference type="Pfam" id="PF05721">
    <property type="entry name" value="PhyH"/>
    <property type="match status" value="1"/>
</dbReference>
<proteinExistence type="predicted"/>
<name>A0A4R9LM35_9LEPT</name>
<comment type="caution">
    <text evidence="1">The sequence shown here is derived from an EMBL/GenBank/DDBJ whole genome shotgun (WGS) entry which is preliminary data.</text>
</comment>
<dbReference type="OrthoDB" id="324927at2"/>
<reference evidence="1" key="1">
    <citation type="journal article" date="2019" name="PLoS Negl. Trop. Dis.">
        <title>Revisiting the worldwide diversity of Leptospira species in the environment.</title>
        <authorList>
            <person name="Vincent A.T."/>
            <person name="Schiettekatte O."/>
            <person name="Bourhy P."/>
            <person name="Veyrier F.J."/>
            <person name="Picardeau M."/>
        </authorList>
    </citation>
    <scope>NUCLEOTIDE SEQUENCE [LARGE SCALE GENOMIC DNA]</scope>
    <source>
        <strain evidence="1">201400974</strain>
    </source>
</reference>
<protein>
    <submittedName>
        <fullName evidence="1">Phytanoyl-CoA dioxygenase</fullName>
    </submittedName>
</protein>
<keyword evidence="2" id="KW-1185">Reference proteome</keyword>
<dbReference type="SUPFAM" id="SSF51197">
    <property type="entry name" value="Clavaminate synthase-like"/>
    <property type="match status" value="1"/>
</dbReference>
<accession>A0A4R9LM35</accession>
<dbReference type="InterPro" id="IPR008775">
    <property type="entry name" value="Phytyl_CoA_dOase-like"/>
</dbReference>